<evidence type="ECO:0000256" key="1">
    <source>
        <dbReference type="SAM" id="MobiDB-lite"/>
    </source>
</evidence>
<organism evidence="2">
    <name type="scientific">Grammatophora oceanica</name>
    <dbReference type="NCBI Taxonomy" id="210454"/>
    <lineage>
        <taxon>Eukaryota</taxon>
        <taxon>Sar</taxon>
        <taxon>Stramenopiles</taxon>
        <taxon>Ochrophyta</taxon>
        <taxon>Bacillariophyta</taxon>
        <taxon>Fragilariophyceae</taxon>
        <taxon>Fragilariophycidae</taxon>
        <taxon>Rhabdonematales</taxon>
        <taxon>Grammatophoraceae</taxon>
        <taxon>Grammatophora</taxon>
    </lineage>
</organism>
<feature type="region of interest" description="Disordered" evidence="1">
    <location>
        <begin position="101"/>
        <end position="124"/>
    </location>
</feature>
<sequence>MKINVTNDHCSTFGFVGKDRNKWQGGVLSETDGCIYAIPADGKHVLRMDTKPGLTEEQQAKAIQLLGDLPPRKDKWQGAFIGKDGAMYAIPEGGYRILKVTPAPSSSSSGEEEDAEDQVKIEML</sequence>
<proteinExistence type="predicted"/>
<dbReference type="AlphaFoldDB" id="A0A7S1YEN9"/>
<accession>A0A7S1YEN9</accession>
<protein>
    <submittedName>
        <fullName evidence="2">Uncharacterized protein</fullName>
    </submittedName>
</protein>
<evidence type="ECO:0000313" key="2">
    <source>
        <dbReference type="EMBL" id="CAD9295416.1"/>
    </source>
</evidence>
<reference evidence="2" key="1">
    <citation type="submission" date="2021-01" db="EMBL/GenBank/DDBJ databases">
        <authorList>
            <person name="Corre E."/>
            <person name="Pelletier E."/>
            <person name="Niang G."/>
            <person name="Scheremetjew M."/>
            <person name="Finn R."/>
            <person name="Kale V."/>
            <person name="Holt S."/>
            <person name="Cochrane G."/>
            <person name="Meng A."/>
            <person name="Brown T."/>
            <person name="Cohen L."/>
        </authorList>
    </citation>
    <scope>NUCLEOTIDE SEQUENCE</scope>
    <source>
        <strain evidence="2">CCMP 410</strain>
    </source>
</reference>
<dbReference type="EMBL" id="HBGK01036675">
    <property type="protein sequence ID" value="CAD9295416.1"/>
    <property type="molecule type" value="Transcribed_RNA"/>
</dbReference>
<gene>
    <name evidence="2" type="ORF">GOCE00092_LOCUS19001</name>
</gene>
<name>A0A7S1YEN9_9STRA</name>